<accession>A0A1M6ALD9</accession>
<organism evidence="1 2">
    <name type="scientific">Wenxinia saemankumensis</name>
    <dbReference type="NCBI Taxonomy" id="1447782"/>
    <lineage>
        <taxon>Bacteria</taxon>
        <taxon>Pseudomonadati</taxon>
        <taxon>Pseudomonadota</taxon>
        <taxon>Alphaproteobacteria</taxon>
        <taxon>Rhodobacterales</taxon>
        <taxon>Roseobacteraceae</taxon>
        <taxon>Wenxinia</taxon>
    </lineage>
</organism>
<dbReference type="EMBL" id="FQYO01000001">
    <property type="protein sequence ID" value="SHI37324.1"/>
    <property type="molecule type" value="Genomic_DNA"/>
</dbReference>
<name>A0A1M6ALD9_9RHOB</name>
<dbReference type="AlphaFoldDB" id="A0A1M6ALD9"/>
<protein>
    <recommendedName>
        <fullName evidence="3">Lipoprotein</fullName>
    </recommendedName>
</protein>
<dbReference type="OrthoDB" id="7773807at2"/>
<evidence type="ECO:0000313" key="2">
    <source>
        <dbReference type="Proteomes" id="UP000184292"/>
    </source>
</evidence>
<gene>
    <name evidence="1" type="ORF">SAMN05444417_0501</name>
</gene>
<evidence type="ECO:0008006" key="3">
    <source>
        <dbReference type="Google" id="ProtNLM"/>
    </source>
</evidence>
<dbReference type="STRING" id="1447782.SAMN05444417_0501"/>
<sequence>MKPMILALAAGLALAGCGRLSFLNPVGWFGAASEAAPTGPRRPLLPQGRAAIPDPRQPVAQVTGLALEPVPDGAILRAEGLAAGGGYYNAELRRRGAAGGVLVFDLVAAPPPAPVGGAAQRLSVAETLSATDLAGIRQVRVEGAANALVVAR</sequence>
<dbReference type="PROSITE" id="PS51257">
    <property type="entry name" value="PROKAR_LIPOPROTEIN"/>
    <property type="match status" value="1"/>
</dbReference>
<evidence type="ECO:0000313" key="1">
    <source>
        <dbReference type="EMBL" id="SHI37324.1"/>
    </source>
</evidence>
<reference evidence="1 2" key="1">
    <citation type="submission" date="2016-11" db="EMBL/GenBank/DDBJ databases">
        <authorList>
            <person name="Jaros S."/>
            <person name="Januszkiewicz K."/>
            <person name="Wedrychowicz H."/>
        </authorList>
    </citation>
    <scope>NUCLEOTIDE SEQUENCE [LARGE SCALE GENOMIC DNA]</scope>
    <source>
        <strain evidence="1 2">DSM 100565</strain>
    </source>
</reference>
<keyword evidence="2" id="KW-1185">Reference proteome</keyword>
<dbReference type="Proteomes" id="UP000184292">
    <property type="component" value="Unassembled WGS sequence"/>
</dbReference>
<proteinExistence type="predicted"/>
<dbReference type="RefSeq" id="WP_139300446.1">
    <property type="nucleotide sequence ID" value="NZ_FQYO01000001.1"/>
</dbReference>